<evidence type="ECO:0000313" key="2">
    <source>
        <dbReference type="EMBL" id="KAG5646934.1"/>
    </source>
</evidence>
<reference evidence="2" key="1">
    <citation type="submission" date="2021-02" db="EMBL/GenBank/DDBJ databases">
        <authorList>
            <person name="Nieuwenhuis M."/>
            <person name="Van De Peppel L.J.J."/>
        </authorList>
    </citation>
    <scope>NUCLEOTIDE SEQUENCE</scope>
    <source>
        <strain evidence="2">D49</strain>
    </source>
</reference>
<dbReference type="GO" id="GO:0003729">
    <property type="term" value="F:mRNA binding"/>
    <property type="evidence" value="ECO:0007669"/>
    <property type="project" value="TreeGrafter"/>
</dbReference>
<name>A0A9P7KEY6_9AGAR</name>
<dbReference type="InterPro" id="IPR039659">
    <property type="entry name" value="SPT5"/>
</dbReference>
<evidence type="ECO:0000259" key="1">
    <source>
        <dbReference type="SMART" id="SM00739"/>
    </source>
</evidence>
<dbReference type="Gene3D" id="2.30.30.30">
    <property type="match status" value="2"/>
</dbReference>
<dbReference type="GO" id="GO:0032784">
    <property type="term" value="P:regulation of DNA-templated transcription elongation"/>
    <property type="evidence" value="ECO:0007669"/>
    <property type="project" value="InterPro"/>
</dbReference>
<dbReference type="InterPro" id="IPR014722">
    <property type="entry name" value="Rib_uL2_dom2"/>
</dbReference>
<gene>
    <name evidence="2" type="ORF">H0H81_007999</name>
</gene>
<dbReference type="SMART" id="SM00739">
    <property type="entry name" value="KOW"/>
    <property type="match status" value="2"/>
</dbReference>
<protein>
    <recommendedName>
        <fullName evidence="1">KOW domain-containing protein</fullName>
    </recommendedName>
</protein>
<evidence type="ECO:0000313" key="3">
    <source>
        <dbReference type="Proteomes" id="UP000717328"/>
    </source>
</evidence>
<sequence length="203" mass="23161">MDCTKYERRGPRPAQGLFNPNMMRQIWGDSSVEKRNQTYAFQGQEFKDGHLSIDGNGVNIYTKEAIPTAEEIALFKNNPSVRGSAVEEAVRRMSMWRLRERDWVKVTVGEYQGLVGIAKNISTDKAIIFVPEQHVEVTVALNQLRKYTKVGDEVKVIFGPHTGAEGWVVAVDAADNVAMKIREDYKAQTIQELRWFRRISTQK</sequence>
<keyword evidence="3" id="KW-1185">Reference proteome</keyword>
<dbReference type="EMBL" id="JABCKI010002178">
    <property type="protein sequence ID" value="KAG5646934.1"/>
    <property type="molecule type" value="Genomic_DNA"/>
</dbReference>
<dbReference type="Pfam" id="PF00467">
    <property type="entry name" value="KOW"/>
    <property type="match status" value="1"/>
</dbReference>
<dbReference type="GO" id="GO:0006357">
    <property type="term" value="P:regulation of transcription by RNA polymerase II"/>
    <property type="evidence" value="ECO:0007669"/>
    <property type="project" value="InterPro"/>
</dbReference>
<dbReference type="AlphaFoldDB" id="A0A9P7KEY6"/>
<dbReference type="GO" id="GO:0006368">
    <property type="term" value="P:transcription elongation by RNA polymerase II"/>
    <property type="evidence" value="ECO:0007669"/>
    <property type="project" value="TreeGrafter"/>
</dbReference>
<feature type="domain" description="KOW" evidence="1">
    <location>
        <begin position="97"/>
        <end position="124"/>
    </location>
</feature>
<proteinExistence type="predicted"/>
<dbReference type="GO" id="GO:0032044">
    <property type="term" value="C:DSIF complex"/>
    <property type="evidence" value="ECO:0007669"/>
    <property type="project" value="TreeGrafter"/>
</dbReference>
<dbReference type="SUPFAM" id="SSF50104">
    <property type="entry name" value="Translation proteins SH3-like domain"/>
    <property type="match status" value="2"/>
</dbReference>
<dbReference type="PANTHER" id="PTHR11125">
    <property type="entry name" value="SUPPRESSOR OF TY 5"/>
    <property type="match status" value="1"/>
</dbReference>
<dbReference type="InterPro" id="IPR005824">
    <property type="entry name" value="KOW"/>
</dbReference>
<dbReference type="PANTHER" id="PTHR11125:SF7">
    <property type="entry name" value="TRANSCRIPTION ELONGATION FACTOR SPT5"/>
    <property type="match status" value="1"/>
</dbReference>
<feature type="domain" description="KOW" evidence="1">
    <location>
        <begin position="147"/>
        <end position="174"/>
    </location>
</feature>
<dbReference type="Proteomes" id="UP000717328">
    <property type="component" value="Unassembled WGS sequence"/>
</dbReference>
<organism evidence="2 3">
    <name type="scientific">Sphagnurus paluster</name>
    <dbReference type="NCBI Taxonomy" id="117069"/>
    <lineage>
        <taxon>Eukaryota</taxon>
        <taxon>Fungi</taxon>
        <taxon>Dikarya</taxon>
        <taxon>Basidiomycota</taxon>
        <taxon>Agaricomycotina</taxon>
        <taxon>Agaricomycetes</taxon>
        <taxon>Agaricomycetidae</taxon>
        <taxon>Agaricales</taxon>
        <taxon>Tricholomatineae</taxon>
        <taxon>Lyophyllaceae</taxon>
        <taxon>Sphagnurus</taxon>
    </lineage>
</organism>
<reference evidence="2" key="2">
    <citation type="submission" date="2021-10" db="EMBL/GenBank/DDBJ databases">
        <title>Phylogenomics reveals ancestral predisposition of the termite-cultivated fungus Termitomyces towards a domesticated lifestyle.</title>
        <authorList>
            <person name="Auxier B."/>
            <person name="Grum-Grzhimaylo A."/>
            <person name="Cardenas M.E."/>
            <person name="Lodge J.D."/>
            <person name="Laessoe T."/>
            <person name="Pedersen O."/>
            <person name="Smith M.E."/>
            <person name="Kuyper T.W."/>
            <person name="Franco-Molano E.A."/>
            <person name="Baroni T.J."/>
            <person name="Aanen D.K."/>
        </authorList>
    </citation>
    <scope>NUCLEOTIDE SEQUENCE</scope>
    <source>
        <strain evidence="2">D49</strain>
    </source>
</reference>
<dbReference type="InterPro" id="IPR008991">
    <property type="entry name" value="Translation_prot_SH3-like_sf"/>
</dbReference>
<accession>A0A9P7KEY6</accession>
<comment type="caution">
    <text evidence="2">The sequence shown here is derived from an EMBL/GenBank/DDBJ whole genome shotgun (WGS) entry which is preliminary data.</text>
</comment>
<dbReference type="OrthoDB" id="3070974at2759"/>